<dbReference type="Pfam" id="PF14355">
    <property type="entry name" value="Abi_C"/>
    <property type="match status" value="1"/>
</dbReference>
<dbReference type="OrthoDB" id="7021751at2"/>
<evidence type="ECO:0000313" key="3">
    <source>
        <dbReference type="EMBL" id="OUD08857.1"/>
    </source>
</evidence>
<comment type="caution">
    <text evidence="3">The sequence shown here is derived from an EMBL/GenBank/DDBJ whole genome shotgun (WGS) entry which is preliminary data.</text>
</comment>
<reference evidence="3 4" key="1">
    <citation type="submission" date="2016-12" db="EMBL/GenBank/DDBJ databases">
        <title>The draft genome sequence of HSLHS2.</title>
        <authorList>
            <person name="Hu D."/>
            <person name="Wang L."/>
            <person name="Shao Z."/>
        </authorList>
    </citation>
    <scope>NUCLEOTIDE SEQUENCE [LARGE SCALE GENOMIC DNA]</scope>
    <source>
        <strain evidence="3">MCCC 1A06712</strain>
    </source>
</reference>
<dbReference type="EMBL" id="MSPP01000003">
    <property type="protein sequence ID" value="OUD08857.1"/>
    <property type="molecule type" value="Genomic_DNA"/>
</dbReference>
<feature type="domain" description="AbiJ-NTD3" evidence="2">
    <location>
        <begin position="2"/>
        <end position="140"/>
    </location>
</feature>
<sequence>MLDCFQIEGAYYGGEMNDVDFLSRHFDLSSFPSDDSRFETMEGEVYCHCVSFDDYTANWALSDRRLSISELPDEKFLAFLADTISPAVRKDKTSIDRFASHFNNLLEGSGWKLVQKASVAGLPRYVPMLDGVAKHFEDKARNSAKVLSSSWMQGEIDRAWSAVDSDPALAIGTAKDLTESCCKAILLELGKPAGPRDDFPTITKAVVKELRLVPESISKEAKGAEIIKRLLSNLLQVTKGVNELRSLYGTGHGRDGKHVGLQPRHARLAVTAAAAFTVFITDTYSARHSD</sequence>
<accession>A0A251WWP6</accession>
<evidence type="ECO:0000259" key="1">
    <source>
        <dbReference type="Pfam" id="PF14355"/>
    </source>
</evidence>
<protein>
    <recommendedName>
        <fullName evidence="5">Abortive infection protein-like C-terminal domain-containing protein</fullName>
    </recommendedName>
</protein>
<feature type="domain" description="Abortive infection protein-like C-terminal" evidence="1">
    <location>
        <begin position="200"/>
        <end position="281"/>
    </location>
</feature>
<dbReference type="AlphaFoldDB" id="A0A251WWP6"/>
<dbReference type="InterPro" id="IPR041427">
    <property type="entry name" value="AbiJ-NTD3"/>
</dbReference>
<gene>
    <name evidence="3" type="ORF">BVC71_09035</name>
</gene>
<evidence type="ECO:0000313" key="4">
    <source>
        <dbReference type="Proteomes" id="UP000194664"/>
    </source>
</evidence>
<dbReference type="InterPro" id="IPR026001">
    <property type="entry name" value="Abi-like_C"/>
</dbReference>
<proteinExistence type="predicted"/>
<dbReference type="Pfam" id="PF18860">
    <property type="entry name" value="AbiJ_NTD3"/>
    <property type="match status" value="1"/>
</dbReference>
<organism evidence="3 4">
    <name type="scientific">Marivivens niveibacter</name>
    <dbReference type="NCBI Taxonomy" id="1930667"/>
    <lineage>
        <taxon>Bacteria</taxon>
        <taxon>Pseudomonadati</taxon>
        <taxon>Pseudomonadota</taxon>
        <taxon>Alphaproteobacteria</taxon>
        <taxon>Rhodobacterales</taxon>
        <taxon>Paracoccaceae</taxon>
        <taxon>Marivivens group</taxon>
        <taxon>Marivivens</taxon>
    </lineage>
</organism>
<name>A0A251WWP6_9RHOB</name>
<dbReference type="Proteomes" id="UP000194664">
    <property type="component" value="Unassembled WGS sequence"/>
</dbReference>
<evidence type="ECO:0008006" key="5">
    <source>
        <dbReference type="Google" id="ProtNLM"/>
    </source>
</evidence>
<keyword evidence="4" id="KW-1185">Reference proteome</keyword>
<evidence type="ECO:0000259" key="2">
    <source>
        <dbReference type="Pfam" id="PF18860"/>
    </source>
</evidence>